<proteinExistence type="predicted"/>
<name>A0A0G1KL93_UNCKA</name>
<accession>A0A0G1KL93</accession>
<dbReference type="AlphaFoldDB" id="A0A0G1KL93"/>
<dbReference type="Proteomes" id="UP000034504">
    <property type="component" value="Unassembled WGS sequence"/>
</dbReference>
<protein>
    <submittedName>
        <fullName evidence="1">Uncharacterized protein</fullName>
    </submittedName>
</protein>
<gene>
    <name evidence="1" type="ORF">UW82_C0019G0002</name>
</gene>
<reference evidence="1 2" key="1">
    <citation type="journal article" date="2015" name="Nature">
        <title>rRNA introns, odd ribosomes, and small enigmatic genomes across a large radiation of phyla.</title>
        <authorList>
            <person name="Brown C.T."/>
            <person name="Hug L.A."/>
            <person name="Thomas B.C."/>
            <person name="Sharon I."/>
            <person name="Castelle C.J."/>
            <person name="Singh A."/>
            <person name="Wilkins M.J."/>
            <person name="Williams K.H."/>
            <person name="Banfield J.F."/>
        </authorList>
    </citation>
    <scope>NUCLEOTIDE SEQUENCE [LARGE SCALE GENOMIC DNA]</scope>
</reference>
<evidence type="ECO:0000313" key="2">
    <source>
        <dbReference type="Proteomes" id="UP000034504"/>
    </source>
</evidence>
<evidence type="ECO:0000313" key="1">
    <source>
        <dbReference type="EMBL" id="KKT84501.1"/>
    </source>
</evidence>
<organism evidence="1 2">
    <name type="scientific">candidate division WWE3 bacterium GW2011_GWC2_44_9</name>
    <dbReference type="NCBI Taxonomy" id="1619125"/>
    <lineage>
        <taxon>Bacteria</taxon>
        <taxon>Katanobacteria</taxon>
    </lineage>
</organism>
<dbReference type="EMBL" id="LCJU01000019">
    <property type="protein sequence ID" value="KKT84501.1"/>
    <property type="molecule type" value="Genomic_DNA"/>
</dbReference>
<comment type="caution">
    <text evidence="1">The sequence shown here is derived from an EMBL/GenBank/DDBJ whole genome shotgun (WGS) entry which is preliminary data.</text>
</comment>
<sequence length="57" mass="6850">MRKDRNNLLYLKDILEAINFIEIYILDAPDMEDFIKEKGLYQDWIDVAVLSRVFTQI</sequence>